<organism evidence="3 4">
    <name type="scientific">Musa balbisiana</name>
    <name type="common">Banana</name>
    <dbReference type="NCBI Taxonomy" id="52838"/>
    <lineage>
        <taxon>Eukaryota</taxon>
        <taxon>Viridiplantae</taxon>
        <taxon>Streptophyta</taxon>
        <taxon>Embryophyta</taxon>
        <taxon>Tracheophyta</taxon>
        <taxon>Spermatophyta</taxon>
        <taxon>Magnoliopsida</taxon>
        <taxon>Liliopsida</taxon>
        <taxon>Zingiberales</taxon>
        <taxon>Musaceae</taxon>
        <taxon>Musa</taxon>
    </lineage>
</organism>
<dbReference type="SUPFAM" id="SSF82185">
    <property type="entry name" value="Histone H3 K4-specific methyltransferase SET7/9 N-terminal domain"/>
    <property type="match status" value="1"/>
</dbReference>
<dbReference type="PANTHER" id="PTHR43215">
    <property type="entry name" value="RADIAL SPOKE HEAD 1 HOMOLOG"/>
    <property type="match status" value="1"/>
</dbReference>
<evidence type="ECO:0000313" key="3">
    <source>
        <dbReference type="EMBL" id="THU44269.1"/>
    </source>
</evidence>
<dbReference type="InterPro" id="IPR036525">
    <property type="entry name" value="Tubulin/FtsZ_GTPase_sf"/>
</dbReference>
<dbReference type="GO" id="GO:0010020">
    <property type="term" value="P:chloroplast fission"/>
    <property type="evidence" value="ECO:0007669"/>
    <property type="project" value="TreeGrafter"/>
</dbReference>
<dbReference type="EMBL" id="PYDT01000011">
    <property type="protein sequence ID" value="THU44269.1"/>
    <property type="molecule type" value="Genomic_DNA"/>
</dbReference>
<sequence>MEAVAPGTSFAVFRTSCWRRGSRAGIPALPDFSGGKAKIWSPLSSLPMEAVAPGTSFAVFRTSCWRRGSRAGIPALPDFSGVRCRKGALRLRAAATSSDVGRIDASRGSEPVEVIGIGSRKDAVIDFCLNSPSVAASRLRFWTIQMRDSFKVQLLQRCHGTGMAPGNVEFLLSLHQHPPAVILVASSGHGLDHITAIELLNVVKSAGGLAVAILLKPFNFEGQRRQEEVASSGHGLDHITAIELLNVVKSAGGLAVAILLKPFNFEGQRRQEEETHLKFQNSPDGQMKELGPMEIEKILQSYGEAKVGFGAGYDIKSSIKQAIVHCPFLGGSRKDFNGPIIFTFASASGVNESDVRSAIITFRQIAESKSEIIISTVQEPHLESNLVLTTLLIVGSSQNVVSHKKGLLTSLALHFPFLSSLIGRGFSQPQNDAAVCASKPIVDASCSSDNGTISNLDSANCAIDYLNQCPQEIQNDVSMGITSSEVESEAKSSEWSHELFHENSNETKNEQPGIENEQPSIQNIGPGFDIAQLWAKECALHVTNKANEMETFCLPVGIKQTEIFPDHYNDPRIPDNLDDCDDNKESLNSQTVASRGAVMDTGLEAVLGFYNSAVTMIKGGNSNECRNGGLLSARAASMLEAERESEKSWTPVIEIQFRGGSYRGRCQGGLPEGKGRLTFKDGSFYDGMWRNGKRCGLGTLYYSNGDVFQGSWRDDLMHGKGWLYFHSGDRWFANFWKGKANGEGRFYSKSGSIYFGNFKNGWRHGQGLCIDIDGLRWTEIWEEGVLVSRTQLDNAITG</sequence>
<keyword evidence="4" id="KW-1185">Reference proteome</keyword>
<dbReference type="AlphaFoldDB" id="A0A4S8I9D2"/>
<dbReference type="GO" id="GO:0009707">
    <property type="term" value="C:chloroplast outer membrane"/>
    <property type="evidence" value="ECO:0007669"/>
    <property type="project" value="TreeGrafter"/>
</dbReference>
<dbReference type="STRING" id="52838.A0A4S8I9D2"/>
<name>A0A4S8I9D2_MUSBA</name>
<dbReference type="InterPro" id="IPR003008">
    <property type="entry name" value="Tubulin_FtsZ_GTPase"/>
</dbReference>
<dbReference type="PRINTS" id="PR00423">
    <property type="entry name" value="CELLDVISFTSZ"/>
</dbReference>
<comment type="caution">
    <text evidence="3">The sequence shown here is derived from an EMBL/GenBank/DDBJ whole genome shotgun (WGS) entry which is preliminary data.</text>
</comment>
<gene>
    <name evidence="3" type="ORF">C4D60_Mb02t05620</name>
</gene>
<dbReference type="GO" id="GO:0005829">
    <property type="term" value="C:cytosol"/>
    <property type="evidence" value="ECO:0007669"/>
    <property type="project" value="TreeGrafter"/>
</dbReference>
<dbReference type="Pfam" id="PF02493">
    <property type="entry name" value="MORN"/>
    <property type="match status" value="5"/>
</dbReference>
<dbReference type="InterPro" id="IPR003409">
    <property type="entry name" value="MORN"/>
</dbReference>
<dbReference type="PANTHER" id="PTHR43215:SF15">
    <property type="entry name" value="PROTEIN ACCUMULATION AND REPLICATION OF CHLOROPLASTS 3, CHLOROPLASTIC"/>
    <property type="match status" value="1"/>
</dbReference>
<accession>A0A4S8I9D2</accession>
<keyword evidence="1" id="KW-0677">Repeat</keyword>
<dbReference type="Proteomes" id="UP000317650">
    <property type="component" value="Chromosome 2"/>
</dbReference>
<evidence type="ECO:0000256" key="2">
    <source>
        <dbReference type="SAM" id="MobiDB-lite"/>
    </source>
</evidence>
<dbReference type="Gene3D" id="2.20.110.10">
    <property type="entry name" value="Histone H3 K4-specific methyltransferase SET7/9 N-terminal domain"/>
    <property type="match status" value="2"/>
</dbReference>
<feature type="region of interest" description="Disordered" evidence="2">
    <location>
        <begin position="503"/>
        <end position="522"/>
    </location>
</feature>
<evidence type="ECO:0000256" key="1">
    <source>
        <dbReference type="ARBA" id="ARBA00022737"/>
    </source>
</evidence>
<dbReference type="GO" id="GO:0005525">
    <property type="term" value="F:GTP binding"/>
    <property type="evidence" value="ECO:0007669"/>
    <property type="project" value="InterPro"/>
</dbReference>
<evidence type="ECO:0000313" key="4">
    <source>
        <dbReference type="Proteomes" id="UP000317650"/>
    </source>
</evidence>
<proteinExistence type="predicted"/>
<evidence type="ECO:0008006" key="5">
    <source>
        <dbReference type="Google" id="ProtNLM"/>
    </source>
</evidence>
<dbReference type="SMART" id="SM00698">
    <property type="entry name" value="MORN"/>
    <property type="match status" value="4"/>
</dbReference>
<protein>
    <recommendedName>
        <fullName evidence="5">Protein ACCUMULATION AND REPLICATION OF CHLOROPLASTS 3</fullName>
    </recommendedName>
</protein>
<reference evidence="3 4" key="1">
    <citation type="journal article" date="2019" name="Nat. Plants">
        <title>Genome sequencing of Musa balbisiana reveals subgenome evolution and function divergence in polyploid bananas.</title>
        <authorList>
            <person name="Yao X."/>
        </authorList>
    </citation>
    <scope>NUCLEOTIDE SEQUENCE [LARGE SCALE GENOMIC DNA]</scope>
    <source>
        <strain evidence="4">cv. DH-PKW</strain>
        <tissue evidence="3">Leaves</tissue>
    </source>
</reference>
<dbReference type="SUPFAM" id="SSF52490">
    <property type="entry name" value="Tubulin nucleotide-binding domain-like"/>
    <property type="match status" value="1"/>
</dbReference>